<keyword evidence="1" id="KW-0732">Signal</keyword>
<accession>A0A6P7GBK0</accession>
<protein>
    <submittedName>
        <fullName evidence="5">Microfibril-associated glycoprotein 4-like isoform X2</fullName>
    </submittedName>
</protein>
<dbReference type="OrthoDB" id="6350391at2759"/>
<keyword evidence="4" id="KW-1185">Reference proteome</keyword>
<evidence type="ECO:0000313" key="3">
    <source>
        <dbReference type="EnsemblMetazoa" id="XP_050511913.1"/>
    </source>
</evidence>
<dbReference type="Gene3D" id="3.90.215.10">
    <property type="entry name" value="Gamma Fibrinogen, chain A, domain 1"/>
    <property type="match status" value="1"/>
</dbReference>
<dbReference type="NCBIfam" id="NF040941">
    <property type="entry name" value="GGGWT_bact"/>
    <property type="match status" value="1"/>
</dbReference>
<dbReference type="PANTHER" id="PTHR19143">
    <property type="entry name" value="FIBRINOGEN/TENASCIN/ANGIOPOEITIN"/>
    <property type="match status" value="1"/>
</dbReference>
<feature type="domain" description="Fibrinogen C-terminal" evidence="2">
    <location>
        <begin position="121"/>
        <end position="297"/>
    </location>
</feature>
<dbReference type="InterPro" id="IPR014716">
    <property type="entry name" value="Fibrinogen_a/b/g_C_1"/>
</dbReference>
<proteinExistence type="predicted"/>
<sequence length="297" mass="33569">MISLPVLLMICVTIGEISVYGSRVTDDDPMNFKLTKLLDVKLESKTDSWKNDLSRLFHEQIDNNESGKSEDSFQIPMKLSFAVEKTIKQNDEKLGNDVLEGCHNLVGRSKIPLCYMNSKPPSNSTFPRSCREVKESGRNISGIYEIKPRTSSKPFAVLCDMETKGGGWTHLQKRFDGTEDFYLPWRDYKHGFGNLNGEFWIGLENIYHMTAFESNELLIELTEQDKTKTYAQYALFSIGPEKDSYVLNKLSGYSGNAGDALTHHLMAKFSTLDVDNDKHADNCAKIGSMVVCKLSFK</sequence>
<evidence type="ECO:0000313" key="5">
    <source>
        <dbReference type="RefSeq" id="XP_028146731.1"/>
    </source>
</evidence>
<dbReference type="CDD" id="cd00087">
    <property type="entry name" value="FReD"/>
    <property type="match status" value="1"/>
</dbReference>
<name>A0A6P7GBK0_DIAVI</name>
<dbReference type="SUPFAM" id="SSF56496">
    <property type="entry name" value="Fibrinogen C-terminal domain-like"/>
    <property type="match status" value="1"/>
</dbReference>
<organism evidence="5">
    <name type="scientific">Diabrotica virgifera virgifera</name>
    <name type="common">western corn rootworm</name>
    <dbReference type="NCBI Taxonomy" id="50390"/>
    <lineage>
        <taxon>Eukaryota</taxon>
        <taxon>Metazoa</taxon>
        <taxon>Ecdysozoa</taxon>
        <taxon>Arthropoda</taxon>
        <taxon>Hexapoda</taxon>
        <taxon>Insecta</taxon>
        <taxon>Pterygota</taxon>
        <taxon>Neoptera</taxon>
        <taxon>Endopterygota</taxon>
        <taxon>Coleoptera</taxon>
        <taxon>Polyphaga</taxon>
        <taxon>Cucujiformia</taxon>
        <taxon>Chrysomeloidea</taxon>
        <taxon>Chrysomelidae</taxon>
        <taxon>Galerucinae</taxon>
        <taxon>Diabroticina</taxon>
        <taxon>Diabroticites</taxon>
        <taxon>Diabrotica</taxon>
    </lineage>
</organism>
<evidence type="ECO:0000256" key="1">
    <source>
        <dbReference type="SAM" id="SignalP"/>
    </source>
</evidence>
<dbReference type="Proteomes" id="UP001652700">
    <property type="component" value="Unplaced"/>
</dbReference>
<reference evidence="3" key="2">
    <citation type="submission" date="2025-05" db="UniProtKB">
        <authorList>
            <consortium name="EnsemblMetazoa"/>
        </authorList>
    </citation>
    <scope>IDENTIFICATION</scope>
</reference>
<evidence type="ECO:0000259" key="2">
    <source>
        <dbReference type="PROSITE" id="PS51406"/>
    </source>
</evidence>
<dbReference type="Pfam" id="PF00147">
    <property type="entry name" value="Fibrinogen_C"/>
    <property type="match status" value="1"/>
</dbReference>
<dbReference type="SMART" id="SM00186">
    <property type="entry name" value="FBG"/>
    <property type="match status" value="1"/>
</dbReference>
<dbReference type="EnsemblMetazoa" id="XM_050655956.1">
    <property type="protein sequence ID" value="XP_050511913.1"/>
    <property type="gene ID" value="LOC126887983"/>
</dbReference>
<feature type="chain" id="PRO_5028350806" evidence="1">
    <location>
        <begin position="22"/>
        <end position="297"/>
    </location>
</feature>
<reference evidence="5" key="1">
    <citation type="submission" date="2025-04" db="UniProtKB">
        <authorList>
            <consortium name="RefSeq"/>
        </authorList>
    </citation>
    <scope>IDENTIFICATION</scope>
    <source>
        <tissue evidence="5">Whole insect</tissue>
    </source>
</reference>
<dbReference type="InterPro" id="IPR036056">
    <property type="entry name" value="Fibrinogen-like_C"/>
</dbReference>
<dbReference type="InterPro" id="IPR002181">
    <property type="entry name" value="Fibrinogen_a/b/g_C_dom"/>
</dbReference>
<dbReference type="AlphaFoldDB" id="A0A6P7GBK0"/>
<dbReference type="GO" id="GO:0005615">
    <property type="term" value="C:extracellular space"/>
    <property type="evidence" value="ECO:0007669"/>
    <property type="project" value="TreeGrafter"/>
</dbReference>
<dbReference type="RefSeq" id="XP_028146731.1">
    <property type="nucleotide sequence ID" value="XM_028290930.1"/>
</dbReference>
<dbReference type="InterPro" id="IPR050373">
    <property type="entry name" value="Fibrinogen_C-term_domain"/>
</dbReference>
<gene>
    <name evidence="5" type="primary">LOC114340211</name>
</gene>
<dbReference type="PROSITE" id="PS51406">
    <property type="entry name" value="FIBRINOGEN_C_2"/>
    <property type="match status" value="1"/>
</dbReference>
<dbReference type="PANTHER" id="PTHR19143:SF458">
    <property type="entry name" value="FIBRINOGEN C-TERMINAL DOMAIN-CONTAINING PROTEIN-RELATED"/>
    <property type="match status" value="1"/>
</dbReference>
<feature type="signal peptide" evidence="1">
    <location>
        <begin position="1"/>
        <end position="21"/>
    </location>
</feature>
<evidence type="ECO:0000313" key="4">
    <source>
        <dbReference type="Proteomes" id="UP001652700"/>
    </source>
</evidence>